<dbReference type="GO" id="GO:0016787">
    <property type="term" value="F:hydrolase activity"/>
    <property type="evidence" value="ECO:0007669"/>
    <property type="project" value="UniProtKB-KW"/>
</dbReference>
<protein>
    <recommendedName>
        <fullName evidence="8">CRISPR-associated endoribonuclease Cas2</fullName>
        <ecNumber evidence="8">3.1.-.-</ecNumber>
    </recommendedName>
</protein>
<dbReference type="Gene3D" id="3.30.70.240">
    <property type="match status" value="1"/>
</dbReference>
<accession>A0A8E7AYL0</accession>
<evidence type="ECO:0000256" key="5">
    <source>
        <dbReference type="ARBA" id="ARBA00022801"/>
    </source>
</evidence>
<dbReference type="AlphaFoldDB" id="A0A8E7AYL0"/>
<proteinExistence type="inferred from homology"/>
<dbReference type="RefSeq" id="WP_214420624.1">
    <property type="nucleotide sequence ID" value="NZ_CP075546.1"/>
</dbReference>
<keyword evidence="5 8" id="KW-0378">Hydrolase</keyword>
<reference evidence="9 10" key="1">
    <citation type="submission" date="2021-05" db="EMBL/GenBank/DDBJ databases">
        <title>A novel Methanospirillum isolate from a pyrite-forming mixed culture.</title>
        <authorList>
            <person name="Bunk B."/>
            <person name="Sproer C."/>
            <person name="Spring S."/>
            <person name="Pester M."/>
        </authorList>
    </citation>
    <scope>NUCLEOTIDE SEQUENCE [LARGE SCALE GENOMIC DNA]</scope>
    <source>
        <strain evidence="9 10">J.3.6.1-F.2.7.3</strain>
    </source>
</reference>
<comment type="cofactor">
    <cofactor evidence="1 8">
        <name>Mg(2+)</name>
        <dbReference type="ChEBI" id="CHEBI:18420"/>
    </cofactor>
</comment>
<dbReference type="GeneID" id="65096498"/>
<dbReference type="Pfam" id="PF09827">
    <property type="entry name" value="CRISPR_Cas2"/>
    <property type="match status" value="1"/>
</dbReference>
<dbReference type="EC" id="3.1.-.-" evidence="8"/>
<dbReference type="KEGG" id="mrtj:KHC33_04900"/>
<evidence type="ECO:0000313" key="10">
    <source>
        <dbReference type="Proteomes" id="UP000680656"/>
    </source>
</evidence>
<evidence type="ECO:0000256" key="7">
    <source>
        <dbReference type="ARBA" id="ARBA00023118"/>
    </source>
</evidence>
<dbReference type="CDD" id="cd09725">
    <property type="entry name" value="Cas2_I_II_III"/>
    <property type="match status" value="1"/>
</dbReference>
<comment type="subunit">
    <text evidence="8">Homodimer, forms a heterotetramer with a Cas1 homodimer.</text>
</comment>
<dbReference type="EMBL" id="CP075546">
    <property type="protein sequence ID" value="QVV89840.1"/>
    <property type="molecule type" value="Genomic_DNA"/>
</dbReference>
<dbReference type="GO" id="GO:0043571">
    <property type="term" value="P:maintenance of CRISPR repeat elements"/>
    <property type="evidence" value="ECO:0007669"/>
    <property type="project" value="UniProtKB-UniRule"/>
</dbReference>
<feature type="binding site" evidence="8">
    <location>
        <position position="9"/>
    </location>
    <ligand>
        <name>Mg(2+)</name>
        <dbReference type="ChEBI" id="CHEBI:18420"/>
        <note>catalytic</note>
    </ligand>
</feature>
<evidence type="ECO:0000256" key="6">
    <source>
        <dbReference type="ARBA" id="ARBA00022842"/>
    </source>
</evidence>
<keyword evidence="2 8" id="KW-0540">Nuclease</keyword>
<gene>
    <name evidence="8 9" type="primary">cas2</name>
    <name evidence="9" type="ORF">KHC33_04900</name>
</gene>
<keyword evidence="4 8" id="KW-0255">Endonuclease</keyword>
<dbReference type="NCBIfam" id="TIGR01573">
    <property type="entry name" value="cas2"/>
    <property type="match status" value="1"/>
</dbReference>
<comment type="function">
    <text evidence="8">CRISPR (clustered regularly interspaced short palindromic repeat), is an adaptive immune system that provides protection against mobile genetic elements (viruses, transposable elements and conjugative plasmids). CRISPR clusters contain sequences complementary to antecedent mobile elements and target invading nucleic acids. CRISPR clusters are transcribed and processed into CRISPR RNA (crRNA). Functions as a ssRNA-specific endoribonuclease. Involved in the integration of spacer DNA into the CRISPR cassette.</text>
</comment>
<dbReference type="GO" id="GO:0004521">
    <property type="term" value="F:RNA endonuclease activity"/>
    <property type="evidence" value="ECO:0007669"/>
    <property type="project" value="InterPro"/>
</dbReference>
<sequence length="93" mass="11084">MKHLIVCYDVEKTKDRNKVIKVLEYYGLKRIQYSVFMGSLTDTRLHQMNTRIKREFTKPSIKILVIEVCNACMERALLVHEELPKVNRKFEVI</sequence>
<dbReference type="GO" id="GO:0051607">
    <property type="term" value="P:defense response to virus"/>
    <property type="evidence" value="ECO:0007669"/>
    <property type="project" value="UniProtKB-UniRule"/>
</dbReference>
<organism evidence="9 10">
    <name type="scientific">Methanospirillum purgamenti</name>
    <dbReference type="NCBI Taxonomy" id="2834276"/>
    <lineage>
        <taxon>Archaea</taxon>
        <taxon>Methanobacteriati</taxon>
        <taxon>Methanobacteriota</taxon>
        <taxon>Stenosarchaea group</taxon>
        <taxon>Methanomicrobia</taxon>
        <taxon>Methanomicrobiales</taxon>
        <taxon>Methanospirillaceae</taxon>
        <taxon>Methanospirillum</taxon>
    </lineage>
</organism>
<dbReference type="PANTHER" id="PTHR34405:SF3">
    <property type="entry name" value="CRISPR-ASSOCIATED ENDORIBONUCLEASE CAS2 3"/>
    <property type="match status" value="1"/>
</dbReference>
<evidence type="ECO:0000256" key="8">
    <source>
        <dbReference type="HAMAP-Rule" id="MF_01471"/>
    </source>
</evidence>
<evidence type="ECO:0000256" key="4">
    <source>
        <dbReference type="ARBA" id="ARBA00022759"/>
    </source>
</evidence>
<dbReference type="InterPro" id="IPR021127">
    <property type="entry name" value="CRISPR_associated_Cas2"/>
</dbReference>
<keyword evidence="10" id="KW-1185">Reference proteome</keyword>
<dbReference type="SUPFAM" id="SSF143430">
    <property type="entry name" value="TTP0101/SSO1404-like"/>
    <property type="match status" value="1"/>
</dbReference>
<evidence type="ECO:0000256" key="1">
    <source>
        <dbReference type="ARBA" id="ARBA00001946"/>
    </source>
</evidence>
<dbReference type="GO" id="GO:0046872">
    <property type="term" value="F:metal ion binding"/>
    <property type="evidence" value="ECO:0007669"/>
    <property type="project" value="UniProtKB-UniRule"/>
</dbReference>
<name>A0A8E7AYL0_9EURY</name>
<keyword evidence="3 8" id="KW-0479">Metal-binding</keyword>
<evidence type="ECO:0000313" key="9">
    <source>
        <dbReference type="EMBL" id="QVV89840.1"/>
    </source>
</evidence>
<dbReference type="Proteomes" id="UP000680656">
    <property type="component" value="Chromosome"/>
</dbReference>
<comment type="similarity">
    <text evidence="8">Belongs to the CRISPR-associated endoribonuclease Cas2 protein family.</text>
</comment>
<dbReference type="InterPro" id="IPR019199">
    <property type="entry name" value="Virulence_VapD/CRISPR_Cas2"/>
</dbReference>
<keyword evidence="6 8" id="KW-0460">Magnesium</keyword>
<evidence type="ECO:0000256" key="2">
    <source>
        <dbReference type="ARBA" id="ARBA00022722"/>
    </source>
</evidence>
<dbReference type="HAMAP" id="MF_01471">
    <property type="entry name" value="Cas2"/>
    <property type="match status" value="1"/>
</dbReference>
<evidence type="ECO:0000256" key="3">
    <source>
        <dbReference type="ARBA" id="ARBA00022723"/>
    </source>
</evidence>
<keyword evidence="7 8" id="KW-0051">Antiviral defense</keyword>
<dbReference type="PANTHER" id="PTHR34405">
    <property type="entry name" value="CRISPR-ASSOCIATED ENDORIBONUCLEASE CAS2"/>
    <property type="match status" value="1"/>
</dbReference>